<feature type="compositionally biased region" description="Polar residues" evidence="1">
    <location>
        <begin position="267"/>
        <end position="276"/>
    </location>
</feature>
<dbReference type="EMBL" id="CP033151">
    <property type="protein sequence ID" value="AYO43381.1"/>
    <property type="molecule type" value="Genomic_DNA"/>
</dbReference>
<gene>
    <name evidence="2" type="ORF">DNF11_2431</name>
</gene>
<evidence type="ECO:0000313" key="3">
    <source>
        <dbReference type="Proteomes" id="UP000269793"/>
    </source>
</evidence>
<accession>A0A3G2S5I9</accession>
<protein>
    <submittedName>
        <fullName evidence="2">NAD/NADP transhydrogenase alpha subunit</fullName>
    </submittedName>
</protein>
<name>A0A3G2S5I9_MALR7</name>
<feature type="region of interest" description="Disordered" evidence="1">
    <location>
        <begin position="1"/>
        <end position="64"/>
    </location>
</feature>
<dbReference type="Proteomes" id="UP000269793">
    <property type="component" value="Chromosome IV"/>
</dbReference>
<proteinExistence type="predicted"/>
<sequence length="474" mass="51964">MSETRARRVPVPTLTDTPRTNGLKKLNLPTVGATQAAADAAAAAMSSPPSLSRSDRSVSIADSETADAERTRYFRRYSSLPSVPSMPKPVLKFVDASRGVLFALSQMYSAITQYTSVSTDERLVAHFSRMLSMSVKSMSVLINALDRLDAVSCAGMPEPVLVRHVLQACHDALRTFRRAVTMLHIQLPQLGQTVDPRFSRTLLLLLYGSVAELRNSAMLMAPHVRDVVPFLDKHVSYATVDASTSVSSHRTARQPSQADVSFEETAEISQPASSTPLKKCPQRLGLPTNSMRSPGVSPREIPKPDASARGPLSPGTVSSASTRMRMLSSNTSGGEDGLLQLLLQVTDNAMQIWSELGDYVQAGMEQGHEEEQDATRIKRLRDVNESCASMMDMTKRLQWTRDRASDANLRTSQADMHDLWEQCNQFVRATIHISTLVRAVSVTYPFPRDLMRAMGDLNQGCAALAVHLHQLSPS</sequence>
<feature type="region of interest" description="Disordered" evidence="1">
    <location>
        <begin position="242"/>
        <end position="321"/>
    </location>
</feature>
<dbReference type="VEuPathDB" id="FungiDB:DNF11_2431"/>
<evidence type="ECO:0000256" key="1">
    <source>
        <dbReference type="SAM" id="MobiDB-lite"/>
    </source>
</evidence>
<dbReference type="STRING" id="425264.A0A3G2S5I9"/>
<keyword evidence="3" id="KW-1185">Reference proteome</keyword>
<dbReference type="AlphaFoldDB" id="A0A3G2S5I9"/>
<feature type="compositionally biased region" description="Polar residues" evidence="1">
    <location>
        <begin position="242"/>
        <end position="259"/>
    </location>
</feature>
<evidence type="ECO:0000313" key="2">
    <source>
        <dbReference type="EMBL" id="AYO43381.1"/>
    </source>
</evidence>
<dbReference type="InterPro" id="IPR019487">
    <property type="entry name" value="RAM_signalling_pathway_SOG2"/>
</dbReference>
<feature type="compositionally biased region" description="Low complexity" evidence="1">
    <location>
        <begin position="36"/>
        <end position="61"/>
    </location>
</feature>
<dbReference type="Pfam" id="PF10428">
    <property type="entry name" value="SOG2"/>
    <property type="match status" value="1"/>
</dbReference>
<dbReference type="OrthoDB" id="1394818at2759"/>
<reference evidence="2 3" key="1">
    <citation type="submission" date="2018-10" db="EMBL/GenBank/DDBJ databases">
        <title>Complete genome sequence of Malassezia restricta CBS 7877.</title>
        <authorList>
            <person name="Morand S.C."/>
            <person name="Bertignac M."/>
            <person name="Iltis A."/>
            <person name="Kolder I."/>
            <person name="Pirovano W."/>
            <person name="Jourdain R."/>
            <person name="Clavaud C."/>
        </authorList>
    </citation>
    <scope>NUCLEOTIDE SEQUENCE [LARGE SCALE GENOMIC DNA]</scope>
    <source>
        <strain evidence="2 3">CBS 7877</strain>
    </source>
</reference>
<organism evidence="2 3">
    <name type="scientific">Malassezia restricta (strain ATCC 96810 / NBRC 103918 / CBS 7877)</name>
    <name type="common">Seborrheic dermatitis infection agent</name>
    <dbReference type="NCBI Taxonomy" id="425264"/>
    <lineage>
        <taxon>Eukaryota</taxon>
        <taxon>Fungi</taxon>
        <taxon>Dikarya</taxon>
        <taxon>Basidiomycota</taxon>
        <taxon>Ustilaginomycotina</taxon>
        <taxon>Malasseziomycetes</taxon>
        <taxon>Malasseziales</taxon>
        <taxon>Malasseziaceae</taxon>
        <taxon>Malassezia</taxon>
    </lineage>
</organism>